<accession>A0ABR9D5H7</accession>
<reference evidence="1 2" key="1">
    <citation type="submission" date="2020-09" db="EMBL/GenBank/DDBJ databases">
        <title>Methylomonas albis sp. nov. and Methylomonas fluvii sp. nov.: Two cold-adapted methanotrophs from the River Elbe and an amended description of Methylovulum psychrotolerans strain Eb1.</title>
        <authorList>
            <person name="Bussmann I.K."/>
            <person name="Klings K.-W."/>
            <person name="Warnstedt J."/>
            <person name="Hoppert M."/>
            <person name="Saborowski A."/>
            <person name="Horn F."/>
            <person name="Liebner S."/>
        </authorList>
    </citation>
    <scope>NUCLEOTIDE SEQUENCE [LARGE SCALE GENOMIC DNA]</scope>
    <source>
        <strain evidence="1 2">EbA</strain>
    </source>
</reference>
<organism evidence="1 2">
    <name type="scientific">Methylomonas albis</name>
    <dbReference type="NCBI Taxonomy" id="1854563"/>
    <lineage>
        <taxon>Bacteria</taxon>
        <taxon>Pseudomonadati</taxon>
        <taxon>Pseudomonadota</taxon>
        <taxon>Gammaproteobacteria</taxon>
        <taxon>Methylococcales</taxon>
        <taxon>Methylococcaceae</taxon>
        <taxon>Methylomonas</taxon>
    </lineage>
</organism>
<protein>
    <submittedName>
        <fullName evidence="1">Uncharacterized protein</fullName>
    </submittedName>
</protein>
<dbReference type="EMBL" id="JACXSS010000001">
    <property type="protein sequence ID" value="MBD9358338.1"/>
    <property type="molecule type" value="Genomic_DNA"/>
</dbReference>
<name>A0ABR9D5H7_9GAMM</name>
<dbReference type="RefSeq" id="WP_192376557.1">
    <property type="nucleotide sequence ID" value="NZ_CAJHIV010000001.1"/>
</dbReference>
<sequence>MEVSVALVNEGTEVWRPVRAVPFDGETYLISPDQLIPDDEEWQFLPGQVVRCIHKPFSSGKSAWVAVALAEERPNPSINTDSTR</sequence>
<proteinExistence type="predicted"/>
<evidence type="ECO:0000313" key="2">
    <source>
        <dbReference type="Proteomes" id="UP000652176"/>
    </source>
</evidence>
<evidence type="ECO:0000313" key="1">
    <source>
        <dbReference type="EMBL" id="MBD9358338.1"/>
    </source>
</evidence>
<dbReference type="Proteomes" id="UP000652176">
    <property type="component" value="Unassembled WGS sequence"/>
</dbReference>
<gene>
    <name evidence="1" type="ORF">IE877_21085</name>
</gene>
<keyword evidence="2" id="KW-1185">Reference proteome</keyword>
<comment type="caution">
    <text evidence="1">The sequence shown here is derived from an EMBL/GenBank/DDBJ whole genome shotgun (WGS) entry which is preliminary data.</text>
</comment>